<gene>
    <name evidence="9" type="ORF">DV733_06235</name>
</gene>
<sequence length="382" mass="40809">MGKLVAAVGSIAAGPRETTLLIVGGRPPEVEALSSQLTERFDSLSVSALSDLTVTVEAVGVANVDVVVLDCPDLSAVDTTYPSELVAETTTVAVVDPEDRQSAPDEATVVERRGDWLERLDAWLRSQMSPDAETAADSRAQYERLLERQNHRLKEFTEIISHDLRNPLQVVSSRAELARETGDDSHLEAIVETADRMETFLDDLLDLASQGTIVGDPEAVALDAAARNAWAQIDTAEATLACHDPGCVVADPGRLRSLLANLFSNAVVHAGPDVTVTVGRLPDGFFVADDGPGVPQDERDSVFEHGHTSSEDGTGFGLSIVRSIASAHGWEVRLAEMDYPARPGGACFEITGVERPPADDDGVDRSSIEDTAFERPPTGDDC</sequence>
<dbReference type="PANTHER" id="PTHR43711">
    <property type="entry name" value="TWO-COMPONENT HISTIDINE KINASE"/>
    <property type="match status" value="1"/>
</dbReference>
<dbReference type="SUPFAM" id="SSF55874">
    <property type="entry name" value="ATPase domain of HSP90 chaperone/DNA topoisomerase II/histidine kinase"/>
    <property type="match status" value="1"/>
</dbReference>
<organism evidence="9 10">
    <name type="scientific">Halapricum salinum</name>
    <dbReference type="NCBI Taxonomy" id="1457250"/>
    <lineage>
        <taxon>Archaea</taxon>
        <taxon>Methanobacteriati</taxon>
        <taxon>Methanobacteriota</taxon>
        <taxon>Stenosarchaea group</taxon>
        <taxon>Halobacteria</taxon>
        <taxon>Halobacteriales</taxon>
        <taxon>Haloarculaceae</taxon>
        <taxon>Halapricum</taxon>
    </lineage>
</organism>
<keyword evidence="10" id="KW-1185">Reference proteome</keyword>
<evidence type="ECO:0000259" key="8">
    <source>
        <dbReference type="PROSITE" id="PS50109"/>
    </source>
</evidence>
<dbReference type="AlphaFoldDB" id="A0A4D6HDR5"/>
<dbReference type="InterPro" id="IPR003661">
    <property type="entry name" value="HisK_dim/P_dom"/>
</dbReference>
<dbReference type="EC" id="2.7.13.3" evidence="2"/>
<evidence type="ECO:0000313" key="10">
    <source>
        <dbReference type="Proteomes" id="UP000296706"/>
    </source>
</evidence>
<dbReference type="STRING" id="1457250.GCA_000755225_00241"/>
<dbReference type="PROSITE" id="PS50109">
    <property type="entry name" value="HIS_KIN"/>
    <property type="match status" value="1"/>
</dbReference>
<dbReference type="GO" id="GO:0000155">
    <property type="term" value="F:phosphorelay sensor kinase activity"/>
    <property type="evidence" value="ECO:0007669"/>
    <property type="project" value="InterPro"/>
</dbReference>
<keyword evidence="6" id="KW-0902">Two-component regulatory system</keyword>
<dbReference type="PANTHER" id="PTHR43711:SF1">
    <property type="entry name" value="HISTIDINE KINASE 1"/>
    <property type="match status" value="1"/>
</dbReference>
<dbReference type="SMART" id="SM00387">
    <property type="entry name" value="HATPase_c"/>
    <property type="match status" value="1"/>
</dbReference>
<keyword evidence="4" id="KW-0808">Transferase</keyword>
<dbReference type="InterPro" id="IPR004358">
    <property type="entry name" value="Sig_transdc_His_kin-like_C"/>
</dbReference>
<dbReference type="EMBL" id="CP031310">
    <property type="protein sequence ID" value="QCC50867.1"/>
    <property type="molecule type" value="Genomic_DNA"/>
</dbReference>
<evidence type="ECO:0000256" key="6">
    <source>
        <dbReference type="ARBA" id="ARBA00023012"/>
    </source>
</evidence>
<keyword evidence="5 9" id="KW-0418">Kinase</keyword>
<dbReference type="GeneID" id="65882438"/>
<dbReference type="SMART" id="SM00388">
    <property type="entry name" value="HisKA"/>
    <property type="match status" value="1"/>
</dbReference>
<feature type="region of interest" description="Disordered" evidence="7">
    <location>
        <begin position="351"/>
        <end position="382"/>
    </location>
</feature>
<evidence type="ECO:0000313" key="9">
    <source>
        <dbReference type="EMBL" id="QCC50867.1"/>
    </source>
</evidence>
<reference evidence="9 10" key="1">
    <citation type="journal article" date="2019" name="Nat. Commun.">
        <title>A new type of DNA phosphorothioation-based antiviral system in archaea.</title>
        <authorList>
            <person name="Xiong L."/>
            <person name="Liu S."/>
            <person name="Chen S."/>
            <person name="Xiao Y."/>
            <person name="Zhu B."/>
            <person name="Gao Y."/>
            <person name="Zhang Y."/>
            <person name="Chen B."/>
            <person name="Luo J."/>
            <person name="Deng Z."/>
            <person name="Chen X."/>
            <person name="Wang L."/>
            <person name="Chen S."/>
        </authorList>
    </citation>
    <scope>NUCLEOTIDE SEQUENCE [LARGE SCALE GENOMIC DNA]</scope>
    <source>
        <strain evidence="9 10">CBA1105</strain>
    </source>
</reference>
<evidence type="ECO:0000256" key="7">
    <source>
        <dbReference type="SAM" id="MobiDB-lite"/>
    </source>
</evidence>
<name>A0A4D6HDR5_9EURY</name>
<evidence type="ECO:0000256" key="4">
    <source>
        <dbReference type="ARBA" id="ARBA00022679"/>
    </source>
</evidence>
<dbReference type="InterPro" id="IPR036097">
    <property type="entry name" value="HisK_dim/P_sf"/>
</dbReference>
<evidence type="ECO:0000256" key="2">
    <source>
        <dbReference type="ARBA" id="ARBA00012438"/>
    </source>
</evidence>
<dbReference type="Gene3D" id="1.10.287.130">
    <property type="match status" value="1"/>
</dbReference>
<dbReference type="Proteomes" id="UP000296706">
    <property type="component" value="Chromosome"/>
</dbReference>
<keyword evidence="3" id="KW-0597">Phosphoprotein</keyword>
<comment type="catalytic activity">
    <reaction evidence="1">
        <text>ATP + protein L-histidine = ADP + protein N-phospho-L-histidine.</text>
        <dbReference type="EC" id="2.7.13.3"/>
    </reaction>
</comment>
<dbReference type="SUPFAM" id="SSF47384">
    <property type="entry name" value="Homodimeric domain of signal transducing histidine kinase"/>
    <property type="match status" value="1"/>
</dbReference>
<dbReference type="Pfam" id="PF02518">
    <property type="entry name" value="HATPase_c"/>
    <property type="match status" value="1"/>
</dbReference>
<dbReference type="InterPro" id="IPR005467">
    <property type="entry name" value="His_kinase_dom"/>
</dbReference>
<dbReference type="InterPro" id="IPR003594">
    <property type="entry name" value="HATPase_dom"/>
</dbReference>
<dbReference type="Pfam" id="PF00512">
    <property type="entry name" value="HisKA"/>
    <property type="match status" value="1"/>
</dbReference>
<dbReference type="KEGG" id="hsn:DV733_06235"/>
<dbReference type="InterPro" id="IPR050736">
    <property type="entry name" value="Sensor_HK_Regulatory"/>
</dbReference>
<proteinExistence type="predicted"/>
<dbReference type="CDD" id="cd00082">
    <property type="entry name" value="HisKA"/>
    <property type="match status" value="1"/>
</dbReference>
<dbReference type="RefSeq" id="WP_049995575.1">
    <property type="nucleotide sequence ID" value="NZ_CP031310.1"/>
</dbReference>
<evidence type="ECO:0000256" key="3">
    <source>
        <dbReference type="ARBA" id="ARBA00022553"/>
    </source>
</evidence>
<dbReference type="PRINTS" id="PR00344">
    <property type="entry name" value="BCTRLSENSOR"/>
</dbReference>
<dbReference type="InterPro" id="IPR036890">
    <property type="entry name" value="HATPase_C_sf"/>
</dbReference>
<protein>
    <recommendedName>
        <fullName evidence="2">histidine kinase</fullName>
        <ecNumber evidence="2">2.7.13.3</ecNumber>
    </recommendedName>
</protein>
<evidence type="ECO:0000256" key="5">
    <source>
        <dbReference type="ARBA" id="ARBA00022777"/>
    </source>
</evidence>
<evidence type="ECO:0000256" key="1">
    <source>
        <dbReference type="ARBA" id="ARBA00000085"/>
    </source>
</evidence>
<dbReference type="Gene3D" id="3.30.565.10">
    <property type="entry name" value="Histidine kinase-like ATPase, C-terminal domain"/>
    <property type="match status" value="1"/>
</dbReference>
<accession>A0A4D6HDR5</accession>
<feature type="domain" description="Histidine kinase" evidence="8">
    <location>
        <begin position="159"/>
        <end position="351"/>
    </location>
</feature>